<comment type="similarity">
    <text evidence="1">Belongs to the bacterial sugar transferase family.</text>
</comment>
<dbReference type="eggNOG" id="COG2148">
    <property type="taxonomic scope" value="Bacteria"/>
</dbReference>
<evidence type="ECO:0000259" key="3">
    <source>
        <dbReference type="Pfam" id="PF02397"/>
    </source>
</evidence>
<name>A0A098LGW8_9BACT</name>
<keyword evidence="2" id="KW-0472">Membrane</keyword>
<protein>
    <submittedName>
        <fullName evidence="4">Response regulator receiver protein</fullName>
    </submittedName>
</protein>
<accession>A0A098LGW8</accession>
<dbReference type="PANTHER" id="PTHR30576">
    <property type="entry name" value="COLANIC BIOSYNTHESIS UDP-GLUCOSE LIPID CARRIER TRANSFERASE"/>
    <property type="match status" value="1"/>
</dbReference>
<feature type="domain" description="Bacterial sugar transferase" evidence="3">
    <location>
        <begin position="149"/>
        <end position="224"/>
    </location>
</feature>
<keyword evidence="2" id="KW-0812">Transmembrane</keyword>
<evidence type="ECO:0000313" key="4">
    <source>
        <dbReference type="EMBL" id="GAL85268.1"/>
    </source>
</evidence>
<dbReference type="GO" id="GO:0016780">
    <property type="term" value="F:phosphotransferase activity, for other substituted phosphate groups"/>
    <property type="evidence" value="ECO:0007669"/>
    <property type="project" value="TreeGrafter"/>
</dbReference>
<dbReference type="EMBL" id="BBLT01000004">
    <property type="protein sequence ID" value="GAL85268.1"/>
    <property type="molecule type" value="Genomic_DNA"/>
</dbReference>
<comment type="caution">
    <text evidence="4">The sequence shown here is derived from an EMBL/GenBank/DDBJ whole genome shotgun (WGS) entry which is preliminary data.</text>
</comment>
<proteinExistence type="inferred from homology"/>
<sequence length="407" mass="46785">MELIAQKKLAYIDNQADRRHSFSNRMADGFDVIHFENGFKFFEWHSKGNKVDAIISAGQLHSSNGLLLLQHLKQSDVEPVPFVFLVDSITGPVRSEMLKHSVSEIFEQDVSKDPFALRLNYLIKNKIHYKRAYKEGHVKHPEYKIPLIKRIFDVVFATLALIFLSPLFLLLAILIRLESKGPVFYAAKRVGTGYKIFDFYKFRSMSADADKKLKDLAHMNQYNKNKKVSENDKKNEISIAVDETDHQSNLCEECARGNRVCQSMLYLDGKEICENRFLLEKKEKDAAAFIKISNDPRITKIGKFIRNTSIDELPQLFNVLKGDMSIVGNRPLPLYEAEKITVDQFTLRFLAPAGITGLWQVTKRGTKEMSEAERIQLDNDYARNYSFLRDLKIIAKTIPALLQKENV</sequence>
<dbReference type="RefSeq" id="WP_045463523.1">
    <property type="nucleotide sequence ID" value="NZ_BBLT01000004.1"/>
</dbReference>
<dbReference type="Gene3D" id="3.40.50.2300">
    <property type="match status" value="1"/>
</dbReference>
<evidence type="ECO:0000256" key="1">
    <source>
        <dbReference type="ARBA" id="ARBA00006464"/>
    </source>
</evidence>
<keyword evidence="2" id="KW-1133">Transmembrane helix</keyword>
<dbReference type="Proteomes" id="UP000030185">
    <property type="component" value="Unassembled WGS sequence"/>
</dbReference>
<reference evidence="4 5" key="1">
    <citation type="submission" date="2014-09" db="EMBL/GenBank/DDBJ databases">
        <title>Sporocytophaga myxococcoides PG-01 genome sequencing.</title>
        <authorList>
            <person name="Liu L."/>
            <person name="Gao P.J."/>
            <person name="Chen G.J."/>
            <person name="Wang L.S."/>
        </authorList>
    </citation>
    <scope>NUCLEOTIDE SEQUENCE [LARGE SCALE GENOMIC DNA]</scope>
    <source>
        <strain evidence="4 5">PG-01</strain>
    </source>
</reference>
<dbReference type="PANTHER" id="PTHR30576:SF0">
    <property type="entry name" value="UNDECAPRENYL-PHOSPHATE N-ACETYLGALACTOSAMINYL 1-PHOSPHATE TRANSFERASE-RELATED"/>
    <property type="match status" value="1"/>
</dbReference>
<gene>
    <name evidence="4" type="ORF">MYP_2497</name>
</gene>
<dbReference type="AlphaFoldDB" id="A0A098LGW8"/>
<keyword evidence="5" id="KW-1185">Reference proteome</keyword>
<evidence type="ECO:0000313" key="5">
    <source>
        <dbReference type="Proteomes" id="UP000030185"/>
    </source>
</evidence>
<evidence type="ECO:0000256" key="2">
    <source>
        <dbReference type="SAM" id="Phobius"/>
    </source>
</evidence>
<feature type="transmembrane region" description="Helical" evidence="2">
    <location>
        <begin position="154"/>
        <end position="175"/>
    </location>
</feature>
<dbReference type="InterPro" id="IPR003362">
    <property type="entry name" value="Bact_transf"/>
</dbReference>
<organism evidence="4 5">
    <name type="scientific">Sporocytophaga myxococcoides</name>
    <dbReference type="NCBI Taxonomy" id="153721"/>
    <lineage>
        <taxon>Bacteria</taxon>
        <taxon>Pseudomonadati</taxon>
        <taxon>Bacteroidota</taxon>
        <taxon>Cytophagia</taxon>
        <taxon>Cytophagales</taxon>
        <taxon>Cytophagaceae</taxon>
        <taxon>Sporocytophaga</taxon>
    </lineage>
</organism>
<dbReference type="Pfam" id="PF02397">
    <property type="entry name" value="Bac_transf"/>
    <property type="match status" value="2"/>
</dbReference>
<dbReference type="STRING" id="153721.MYP_2497"/>
<feature type="domain" description="Bacterial sugar transferase" evidence="3">
    <location>
        <begin position="278"/>
        <end position="402"/>
    </location>
</feature>